<dbReference type="NCBIfam" id="TIGR02135">
    <property type="entry name" value="phoU_full"/>
    <property type="match status" value="1"/>
</dbReference>
<comment type="subcellular location">
    <subcellularLocation>
        <location evidence="1 8">Cytoplasm</location>
    </subcellularLocation>
</comment>
<evidence type="ECO:0000256" key="4">
    <source>
        <dbReference type="ARBA" id="ARBA00022448"/>
    </source>
</evidence>
<keyword evidence="6 8" id="KW-0592">Phosphate transport</keyword>
<dbReference type="FunFam" id="1.20.58.220:FF:000004">
    <property type="entry name" value="Phosphate-specific transport system accessory protein PhoU"/>
    <property type="match status" value="1"/>
</dbReference>
<evidence type="ECO:0000256" key="2">
    <source>
        <dbReference type="ARBA" id="ARBA00008107"/>
    </source>
</evidence>
<feature type="domain" description="PhoU" evidence="9">
    <location>
        <begin position="129"/>
        <end position="213"/>
    </location>
</feature>
<evidence type="ECO:0000313" key="10">
    <source>
        <dbReference type="EMBL" id="MBE1237177.1"/>
    </source>
</evidence>
<comment type="similarity">
    <text evidence="2 8">Belongs to the PhoU family.</text>
</comment>
<dbReference type="RefSeq" id="WP_192534177.1">
    <property type="nucleotide sequence ID" value="NZ_JACZHT010000003.1"/>
</dbReference>
<gene>
    <name evidence="10" type="primary">phoU</name>
    <name evidence="10" type="ORF">IHV25_05885</name>
</gene>
<organism evidence="10 11">
    <name type="scientific">Phaeovibrio sulfidiphilus</name>
    <dbReference type="NCBI Taxonomy" id="1220600"/>
    <lineage>
        <taxon>Bacteria</taxon>
        <taxon>Pseudomonadati</taxon>
        <taxon>Pseudomonadota</taxon>
        <taxon>Alphaproteobacteria</taxon>
        <taxon>Rhodospirillales</taxon>
        <taxon>Rhodospirillaceae</taxon>
        <taxon>Phaeovibrio</taxon>
    </lineage>
</organism>
<dbReference type="InterPro" id="IPR026022">
    <property type="entry name" value="PhoU_dom"/>
</dbReference>
<dbReference type="AlphaFoldDB" id="A0A8J6YQ33"/>
<dbReference type="GO" id="GO:0045936">
    <property type="term" value="P:negative regulation of phosphate metabolic process"/>
    <property type="evidence" value="ECO:0007669"/>
    <property type="project" value="InterPro"/>
</dbReference>
<evidence type="ECO:0000256" key="6">
    <source>
        <dbReference type="ARBA" id="ARBA00022592"/>
    </source>
</evidence>
<dbReference type="GO" id="GO:0006817">
    <property type="term" value="P:phosphate ion transport"/>
    <property type="evidence" value="ECO:0007669"/>
    <property type="project" value="UniProtKB-KW"/>
</dbReference>
<evidence type="ECO:0000256" key="7">
    <source>
        <dbReference type="ARBA" id="ARBA00056181"/>
    </source>
</evidence>
<protein>
    <recommendedName>
        <fullName evidence="8">Phosphate-specific transport system accessory protein PhoU</fullName>
    </recommendedName>
</protein>
<feature type="domain" description="PhoU" evidence="9">
    <location>
        <begin position="25"/>
        <end position="112"/>
    </location>
</feature>
<evidence type="ECO:0000313" key="11">
    <source>
        <dbReference type="Proteomes" id="UP000631034"/>
    </source>
</evidence>
<dbReference type="Proteomes" id="UP000631034">
    <property type="component" value="Unassembled WGS sequence"/>
</dbReference>
<keyword evidence="4 8" id="KW-0813">Transport</keyword>
<sequence length="247" mass="27979">MTGNALREHIVRSYDNELRRLDERIARMGEIAINQTRDAIALMVHGDEQTIRRVFRYEEEMNELEYAINLHAVRLIALRQPMAGDLRLVVTSLKIAGMLERVGDYTANAARRAPHVLDHLPELPVAAPIERIGEKIISMLEQVMTALRDRDASRLERVREEDVEVDTLHTGLFRTLLEIMASDPSKIPACSNLMFVSKSLERIGDQATNIAEAAFYRITGRELPAERAKKDTSSSDMIEFVAQLARS</sequence>
<evidence type="ECO:0000259" key="9">
    <source>
        <dbReference type="Pfam" id="PF01895"/>
    </source>
</evidence>
<accession>A0A8J6YQ33</accession>
<comment type="function">
    <text evidence="7 8">Plays a role in the regulation of phosphate uptake.</text>
</comment>
<evidence type="ECO:0000256" key="8">
    <source>
        <dbReference type="PIRNR" id="PIRNR003107"/>
    </source>
</evidence>
<evidence type="ECO:0000256" key="5">
    <source>
        <dbReference type="ARBA" id="ARBA00022490"/>
    </source>
</evidence>
<comment type="caution">
    <text evidence="10">The sequence shown here is derived from an EMBL/GenBank/DDBJ whole genome shotgun (WGS) entry which is preliminary data.</text>
</comment>
<dbReference type="GO" id="GO:0030643">
    <property type="term" value="P:intracellular phosphate ion homeostasis"/>
    <property type="evidence" value="ECO:0007669"/>
    <property type="project" value="InterPro"/>
</dbReference>
<dbReference type="SUPFAM" id="SSF109755">
    <property type="entry name" value="PhoU-like"/>
    <property type="match status" value="1"/>
</dbReference>
<dbReference type="PIRSF" id="PIRSF003107">
    <property type="entry name" value="PhoU"/>
    <property type="match status" value="1"/>
</dbReference>
<dbReference type="PANTHER" id="PTHR42930:SF3">
    <property type="entry name" value="PHOSPHATE-SPECIFIC TRANSPORT SYSTEM ACCESSORY PROTEIN PHOU"/>
    <property type="match status" value="1"/>
</dbReference>
<name>A0A8J6YQ33_9PROT</name>
<dbReference type="PANTHER" id="PTHR42930">
    <property type="entry name" value="PHOSPHATE-SPECIFIC TRANSPORT SYSTEM ACCESSORY PROTEIN PHOU"/>
    <property type="match status" value="1"/>
</dbReference>
<reference evidence="10" key="1">
    <citation type="submission" date="2020-10" db="EMBL/GenBank/DDBJ databases">
        <title>Genome sequence of the unusual species of purple photosynthetic bacteria, Phaeovibrio sulfidiphilus DSM 23193, type strain.</title>
        <authorList>
            <person name="Kyndt J.A."/>
            <person name="Meyer T.E."/>
        </authorList>
    </citation>
    <scope>NUCLEOTIDE SEQUENCE</scope>
    <source>
        <strain evidence="10">DSM 23193</strain>
    </source>
</reference>
<proteinExistence type="inferred from homology"/>
<dbReference type="InterPro" id="IPR028366">
    <property type="entry name" value="PhoU"/>
</dbReference>
<dbReference type="GO" id="GO:0005737">
    <property type="term" value="C:cytoplasm"/>
    <property type="evidence" value="ECO:0007669"/>
    <property type="project" value="UniProtKB-SubCell"/>
</dbReference>
<evidence type="ECO:0000256" key="3">
    <source>
        <dbReference type="ARBA" id="ARBA00011738"/>
    </source>
</evidence>
<dbReference type="Pfam" id="PF01895">
    <property type="entry name" value="PhoU"/>
    <property type="match status" value="2"/>
</dbReference>
<dbReference type="InterPro" id="IPR038078">
    <property type="entry name" value="PhoU-like_sf"/>
</dbReference>
<evidence type="ECO:0000256" key="1">
    <source>
        <dbReference type="ARBA" id="ARBA00004496"/>
    </source>
</evidence>
<comment type="subunit">
    <text evidence="3 8">Homodimer.</text>
</comment>
<keyword evidence="11" id="KW-1185">Reference proteome</keyword>
<keyword evidence="5 8" id="KW-0963">Cytoplasm</keyword>
<dbReference type="Gene3D" id="1.20.58.220">
    <property type="entry name" value="Phosphate transport system protein phou homolog 2, domain 2"/>
    <property type="match status" value="1"/>
</dbReference>
<dbReference type="EMBL" id="JACZHT010000003">
    <property type="protein sequence ID" value="MBE1237177.1"/>
    <property type="molecule type" value="Genomic_DNA"/>
</dbReference>